<proteinExistence type="predicted"/>
<dbReference type="EMBL" id="KQ986379">
    <property type="protein sequence ID" value="KZV58672.1"/>
    <property type="molecule type" value="Genomic_DNA"/>
</dbReference>
<evidence type="ECO:0000313" key="1">
    <source>
        <dbReference type="EMBL" id="KZV58672.1"/>
    </source>
</evidence>
<sequence length="66" mass="7624">MADGPKDHEPMVVPPIDWLCVDEAHLRYFPAESLALMIDSFDSHHAYHNLKYSMSHDLLFLDCSSY</sequence>
<dbReference type="Proteomes" id="UP000250235">
    <property type="component" value="Unassembled WGS sequence"/>
</dbReference>
<evidence type="ECO:0000313" key="2">
    <source>
        <dbReference type="Proteomes" id="UP000250235"/>
    </source>
</evidence>
<keyword evidence="2" id="KW-1185">Reference proteome</keyword>
<gene>
    <name evidence="1" type="ORF">F511_41312</name>
</gene>
<dbReference type="AlphaFoldDB" id="A0A2Z7DHJ0"/>
<accession>A0A2Z7DHJ0</accession>
<reference evidence="1 2" key="1">
    <citation type="journal article" date="2015" name="Proc. Natl. Acad. Sci. U.S.A.">
        <title>The resurrection genome of Boea hygrometrica: A blueprint for survival of dehydration.</title>
        <authorList>
            <person name="Xiao L."/>
            <person name="Yang G."/>
            <person name="Zhang L."/>
            <person name="Yang X."/>
            <person name="Zhao S."/>
            <person name="Ji Z."/>
            <person name="Zhou Q."/>
            <person name="Hu M."/>
            <person name="Wang Y."/>
            <person name="Chen M."/>
            <person name="Xu Y."/>
            <person name="Jin H."/>
            <person name="Xiao X."/>
            <person name="Hu G."/>
            <person name="Bao F."/>
            <person name="Hu Y."/>
            <person name="Wan P."/>
            <person name="Li L."/>
            <person name="Deng X."/>
            <person name="Kuang T."/>
            <person name="Xiang C."/>
            <person name="Zhu J.K."/>
            <person name="Oliver M.J."/>
            <person name="He Y."/>
        </authorList>
    </citation>
    <scope>NUCLEOTIDE SEQUENCE [LARGE SCALE GENOMIC DNA]</scope>
    <source>
        <strain evidence="2">cv. XS01</strain>
    </source>
</reference>
<organism evidence="1 2">
    <name type="scientific">Dorcoceras hygrometricum</name>
    <dbReference type="NCBI Taxonomy" id="472368"/>
    <lineage>
        <taxon>Eukaryota</taxon>
        <taxon>Viridiplantae</taxon>
        <taxon>Streptophyta</taxon>
        <taxon>Embryophyta</taxon>
        <taxon>Tracheophyta</taxon>
        <taxon>Spermatophyta</taxon>
        <taxon>Magnoliopsida</taxon>
        <taxon>eudicotyledons</taxon>
        <taxon>Gunneridae</taxon>
        <taxon>Pentapetalae</taxon>
        <taxon>asterids</taxon>
        <taxon>lamiids</taxon>
        <taxon>Lamiales</taxon>
        <taxon>Gesneriaceae</taxon>
        <taxon>Didymocarpoideae</taxon>
        <taxon>Trichosporeae</taxon>
        <taxon>Loxocarpinae</taxon>
        <taxon>Dorcoceras</taxon>
    </lineage>
</organism>
<name>A0A2Z7DHJ0_9LAMI</name>
<protein>
    <submittedName>
        <fullName evidence="1">Uncharacterized protein</fullName>
    </submittedName>
</protein>